<sequence>MTLRRAGVTIRRMAKASQPPRVKLICGMISSQPAMMDQARSALCKLHGEADLTSEVMDFDFTHYYDRQMGSPLFRQFVAFGELVCPDVLAEAKLGANALERDLASRAADRSSLRGEPARPINLDPGYVESSKLVLASMKNFSHRIYLGRGVYGEVTLLYRCSRWEPLEWTF</sequence>
<dbReference type="AlphaFoldDB" id="X1KKF0"/>
<gene>
    <name evidence="1" type="ORF">S03H2_55720</name>
</gene>
<reference evidence="1" key="1">
    <citation type="journal article" date="2014" name="Front. Microbiol.">
        <title>High frequency of phylogenetically diverse reductive dehalogenase-homologous genes in deep subseafloor sedimentary metagenomes.</title>
        <authorList>
            <person name="Kawai M."/>
            <person name="Futagami T."/>
            <person name="Toyoda A."/>
            <person name="Takaki Y."/>
            <person name="Nishi S."/>
            <person name="Hori S."/>
            <person name="Arai W."/>
            <person name="Tsubouchi T."/>
            <person name="Morono Y."/>
            <person name="Uchiyama I."/>
            <person name="Ito T."/>
            <person name="Fujiyama A."/>
            <person name="Inagaki F."/>
            <person name="Takami H."/>
        </authorList>
    </citation>
    <scope>NUCLEOTIDE SEQUENCE</scope>
    <source>
        <strain evidence="1">Expedition CK06-06</strain>
    </source>
</reference>
<comment type="caution">
    <text evidence="1">The sequence shown here is derived from an EMBL/GenBank/DDBJ whole genome shotgun (WGS) entry which is preliminary data.</text>
</comment>
<evidence type="ECO:0000313" key="1">
    <source>
        <dbReference type="EMBL" id="GAH82548.1"/>
    </source>
</evidence>
<dbReference type="EMBL" id="BARU01035616">
    <property type="protein sequence ID" value="GAH82548.1"/>
    <property type="molecule type" value="Genomic_DNA"/>
</dbReference>
<proteinExistence type="predicted"/>
<dbReference type="InterPro" id="IPR025529">
    <property type="entry name" value="DUF4416"/>
</dbReference>
<protein>
    <recommendedName>
        <fullName evidence="2">DUF4416 domain-containing protein</fullName>
    </recommendedName>
</protein>
<evidence type="ECO:0008006" key="2">
    <source>
        <dbReference type="Google" id="ProtNLM"/>
    </source>
</evidence>
<organism evidence="1">
    <name type="scientific">marine sediment metagenome</name>
    <dbReference type="NCBI Taxonomy" id="412755"/>
    <lineage>
        <taxon>unclassified sequences</taxon>
        <taxon>metagenomes</taxon>
        <taxon>ecological metagenomes</taxon>
    </lineage>
</organism>
<name>X1KKF0_9ZZZZ</name>
<dbReference type="Pfam" id="PF14385">
    <property type="entry name" value="DUF4416"/>
    <property type="match status" value="1"/>
</dbReference>
<accession>X1KKF0</accession>
<feature type="non-terminal residue" evidence="1">
    <location>
        <position position="171"/>
    </location>
</feature>